<dbReference type="SUPFAM" id="SSF52743">
    <property type="entry name" value="Subtilisin-like"/>
    <property type="match status" value="1"/>
</dbReference>
<accession>A0A6B3LCM0</accession>
<organism evidence="1 2">
    <name type="scientific">Sulfuriroseicoccus oceanibius</name>
    <dbReference type="NCBI Taxonomy" id="2707525"/>
    <lineage>
        <taxon>Bacteria</taxon>
        <taxon>Pseudomonadati</taxon>
        <taxon>Verrucomicrobiota</taxon>
        <taxon>Verrucomicrobiia</taxon>
        <taxon>Verrucomicrobiales</taxon>
        <taxon>Verrucomicrobiaceae</taxon>
        <taxon>Sulfuriroseicoccus</taxon>
    </lineage>
</organism>
<sequence length="529" mass="56139">MRASSLIASSLALIATLLPTQAHAASAWEDESGLTQLRSELGSSTPTGEGVRVSMAEAPVGGGYYPQSGGPDNFAGTGADNYLGITFLPQSGAQAYSSHAAGVASRFFDRSSGIAPGITEVLLFTANDYLVWAQNNAAGNPIVDTGRVHNSSWIGAAQETADNITLINALDASAINQGALHCVGINNSTVSVPILNTHGYNNLSVGKKDGNHSYGTTGADYPGPGRMKPDLTGASTTSSNTTPEVAGCAALLFETVDKNSSLSNANDPNVIRAILLTGASKSGLPQWNRADQSKPYDTVFGAGQVNVYNSYHVLTGGEQPPSETTPAALKGWAKPNSVATQQFLIRIPEGSYADELAITLSWFRRQDGRDTGTGTSERDDLHVILYSRDTQGTLTEIDRCQSPVDNVQHIFRRNLEPGDYLIEVPEVSYTLRRRTRGFEYALAWRAELGAGPQQSTTAGQPGTINFSNLDPAAGYTVERSTSLESPSWTTVGSLPAGERFSATFTDPAPPTDRAFYRIRWTQPTTPAAP</sequence>
<dbReference type="RefSeq" id="WP_164364441.1">
    <property type="nucleotide sequence ID" value="NZ_CP066776.1"/>
</dbReference>
<keyword evidence="2" id="KW-1185">Reference proteome</keyword>
<dbReference type="Proteomes" id="UP000475117">
    <property type="component" value="Chromosome"/>
</dbReference>
<dbReference type="EMBL" id="CP066776">
    <property type="protein sequence ID" value="QQL45787.1"/>
    <property type="molecule type" value="Genomic_DNA"/>
</dbReference>
<reference evidence="1 2" key="1">
    <citation type="submission" date="2020-12" db="EMBL/GenBank/DDBJ databases">
        <title>Sulforoseuscoccus oceanibium gen. nov., sp. nov., a representative of the phylum Verrucomicrobia with special cytoplasmic membrane, and proposal of Sulforoseuscoccusaceae fam. nov.</title>
        <authorList>
            <person name="Xi F."/>
        </authorList>
    </citation>
    <scope>NUCLEOTIDE SEQUENCE [LARGE SCALE GENOMIC DNA]</scope>
    <source>
        <strain evidence="1 2">T37</strain>
    </source>
</reference>
<evidence type="ECO:0000313" key="2">
    <source>
        <dbReference type="Proteomes" id="UP000475117"/>
    </source>
</evidence>
<dbReference type="GO" id="GO:0004252">
    <property type="term" value="F:serine-type endopeptidase activity"/>
    <property type="evidence" value="ECO:0007669"/>
    <property type="project" value="InterPro"/>
</dbReference>
<gene>
    <name evidence="1" type="ORF">G3M56_004165</name>
</gene>
<dbReference type="InterPro" id="IPR036852">
    <property type="entry name" value="Peptidase_S8/S53_dom_sf"/>
</dbReference>
<evidence type="ECO:0000313" key="1">
    <source>
        <dbReference type="EMBL" id="QQL45787.1"/>
    </source>
</evidence>
<evidence type="ECO:0008006" key="3">
    <source>
        <dbReference type="Google" id="ProtNLM"/>
    </source>
</evidence>
<dbReference type="GO" id="GO:0006508">
    <property type="term" value="P:proteolysis"/>
    <property type="evidence" value="ECO:0007669"/>
    <property type="project" value="InterPro"/>
</dbReference>
<proteinExistence type="predicted"/>
<protein>
    <recommendedName>
        <fullName evidence="3">Peptidase S8/S53 domain-containing protein</fullName>
    </recommendedName>
</protein>
<name>A0A6B3LCM0_9BACT</name>
<dbReference type="AlphaFoldDB" id="A0A6B3LCM0"/>
<dbReference type="KEGG" id="soa:G3M56_004165"/>